<evidence type="ECO:0000313" key="2">
    <source>
        <dbReference type="Proteomes" id="UP000249396"/>
    </source>
</evidence>
<evidence type="ECO:0000313" key="1">
    <source>
        <dbReference type="EMBL" id="PZN76435.1"/>
    </source>
</evidence>
<proteinExistence type="predicted"/>
<sequence>GFSVLTNNVAALGALANGVWPMRKVAQLEAERRHRLEMELKAAGYGADDSIDLIGVREENQRPVASNSP</sequence>
<feature type="non-terminal residue" evidence="1">
    <location>
        <position position="1"/>
    </location>
</feature>
<name>A0A2W4QWR1_9GAMM</name>
<accession>A0A2W4QWR1</accession>
<organism evidence="1 2">
    <name type="scientific">Candidatus Methylumidiphilus alinenensis</name>
    <dbReference type="NCBI Taxonomy" id="2202197"/>
    <lineage>
        <taxon>Bacteria</taxon>
        <taxon>Pseudomonadati</taxon>
        <taxon>Pseudomonadota</taxon>
        <taxon>Gammaproteobacteria</taxon>
        <taxon>Methylococcales</taxon>
        <taxon>Candidatus Methylumidiphilus</taxon>
    </lineage>
</organism>
<dbReference type="AlphaFoldDB" id="A0A2W4QWR1"/>
<comment type="caution">
    <text evidence="1">The sequence shown here is derived from an EMBL/GenBank/DDBJ whole genome shotgun (WGS) entry which is preliminary data.</text>
</comment>
<protein>
    <submittedName>
        <fullName evidence="1">Uncharacterized protein</fullName>
    </submittedName>
</protein>
<dbReference type="EMBL" id="QJPH01000359">
    <property type="protein sequence ID" value="PZN76435.1"/>
    <property type="molecule type" value="Genomic_DNA"/>
</dbReference>
<dbReference type="Proteomes" id="UP000249396">
    <property type="component" value="Unassembled WGS sequence"/>
</dbReference>
<gene>
    <name evidence="1" type="ORF">DM484_16505</name>
</gene>
<reference evidence="1 2" key="1">
    <citation type="journal article" date="2018" name="Aquat. Microb. Ecol.">
        <title>Gammaproteobacterial methanotrophs dominate.</title>
        <authorList>
            <person name="Rissanen A.J."/>
            <person name="Saarenheimo J."/>
            <person name="Tiirola M."/>
            <person name="Peura S."/>
            <person name="Aalto S.L."/>
            <person name="Karvinen A."/>
            <person name="Nykanen H."/>
        </authorList>
    </citation>
    <scope>NUCLEOTIDE SEQUENCE [LARGE SCALE GENOMIC DNA]</scope>
    <source>
        <strain evidence="1">AMbin10</strain>
    </source>
</reference>